<feature type="domain" description="PPM-type phosphatase" evidence="1">
    <location>
        <begin position="11"/>
        <end position="276"/>
    </location>
</feature>
<dbReference type="CDD" id="cd00143">
    <property type="entry name" value="PP2Cc"/>
    <property type="match status" value="1"/>
</dbReference>
<dbReference type="STRING" id="54.SAMN02745121_03211"/>
<dbReference type="PROSITE" id="PS51746">
    <property type="entry name" value="PPM_2"/>
    <property type="match status" value="1"/>
</dbReference>
<dbReference type="InterPro" id="IPR036457">
    <property type="entry name" value="PPM-type-like_dom_sf"/>
</dbReference>
<dbReference type="SMART" id="SM00331">
    <property type="entry name" value="PP2C_SIG"/>
    <property type="match status" value="1"/>
</dbReference>
<evidence type="ECO:0000313" key="3">
    <source>
        <dbReference type="Proteomes" id="UP000199400"/>
    </source>
</evidence>
<evidence type="ECO:0000313" key="2">
    <source>
        <dbReference type="EMBL" id="SFE15349.1"/>
    </source>
</evidence>
<reference evidence="3" key="1">
    <citation type="submission" date="2016-10" db="EMBL/GenBank/DDBJ databases">
        <authorList>
            <person name="Varghese N."/>
            <person name="Submissions S."/>
        </authorList>
    </citation>
    <scope>NUCLEOTIDE SEQUENCE [LARGE SCALE GENOMIC DNA]</scope>
    <source>
        <strain evidence="3">ATCC 25963</strain>
    </source>
</reference>
<proteinExistence type="predicted"/>
<name>A0A1I1Y7H2_9BACT</name>
<dbReference type="InterPro" id="IPR001932">
    <property type="entry name" value="PPM-type_phosphatase-like_dom"/>
</dbReference>
<organism evidence="2 3">
    <name type="scientific">Nannocystis exedens</name>
    <dbReference type="NCBI Taxonomy" id="54"/>
    <lineage>
        <taxon>Bacteria</taxon>
        <taxon>Pseudomonadati</taxon>
        <taxon>Myxococcota</taxon>
        <taxon>Polyangia</taxon>
        <taxon>Nannocystales</taxon>
        <taxon>Nannocystaceae</taxon>
        <taxon>Nannocystis</taxon>
    </lineage>
</organism>
<dbReference type="SUPFAM" id="SSF81606">
    <property type="entry name" value="PP2C-like"/>
    <property type="match status" value="1"/>
</dbReference>
<dbReference type="OrthoDB" id="5496340at2"/>
<dbReference type="Proteomes" id="UP000199400">
    <property type="component" value="Unassembled WGS sequence"/>
</dbReference>
<accession>A0A1I1Y7H2</accession>
<dbReference type="GO" id="GO:0004722">
    <property type="term" value="F:protein serine/threonine phosphatase activity"/>
    <property type="evidence" value="ECO:0007669"/>
    <property type="project" value="InterPro"/>
</dbReference>
<sequence length="283" mass="31072">MLYLLRPVRTRHHGDTDVGRRRSQNEDAFVASDELGLFVVCDGVGGRACGEVASQTTVQLIHEWVDREAELIQYAHEEARLARKRVVHGPPVVEPQIRLSPDTVARLGGLVRSALQNACYLVHGMAEVDARYTGMSTTASVVLVAGELAIVGQVGDSRVYLARGDDVRQLTEDHTLLNMQVKQGLASADKARGRKSQITRAIGLREFVEVDIMAFPLQLGDRLLLCSDGLHEYLDQAADTLIDLFRLHPRVAAPAAIRYANLCGGKDNITALFVELIEGGRDR</sequence>
<dbReference type="AlphaFoldDB" id="A0A1I1Y7H2"/>
<evidence type="ECO:0000259" key="1">
    <source>
        <dbReference type="PROSITE" id="PS51746"/>
    </source>
</evidence>
<dbReference type="EMBL" id="FOMX01000009">
    <property type="protein sequence ID" value="SFE15349.1"/>
    <property type="molecule type" value="Genomic_DNA"/>
</dbReference>
<dbReference type="PANTHER" id="PTHR13832:SF827">
    <property type="entry name" value="PROTEIN PHOSPHATASE 1L"/>
    <property type="match status" value="1"/>
</dbReference>
<dbReference type="InterPro" id="IPR015655">
    <property type="entry name" value="PP2C"/>
</dbReference>
<protein>
    <submittedName>
        <fullName evidence="2">Protein phosphatase</fullName>
    </submittedName>
</protein>
<dbReference type="SMART" id="SM00332">
    <property type="entry name" value="PP2Cc"/>
    <property type="match status" value="1"/>
</dbReference>
<dbReference type="Pfam" id="PF13672">
    <property type="entry name" value="PP2C_2"/>
    <property type="match status" value="1"/>
</dbReference>
<keyword evidence="3" id="KW-1185">Reference proteome</keyword>
<dbReference type="PANTHER" id="PTHR13832">
    <property type="entry name" value="PROTEIN PHOSPHATASE 2C"/>
    <property type="match status" value="1"/>
</dbReference>
<dbReference type="Gene3D" id="3.60.40.10">
    <property type="entry name" value="PPM-type phosphatase domain"/>
    <property type="match status" value="1"/>
</dbReference>
<gene>
    <name evidence="2" type="ORF">SAMN02745121_03211</name>
</gene>